<dbReference type="PROSITE" id="PS50287">
    <property type="entry name" value="SRCR_2"/>
    <property type="match status" value="4"/>
</dbReference>
<dbReference type="PROSITE" id="PS00135">
    <property type="entry name" value="TRYPSIN_SER"/>
    <property type="match status" value="1"/>
</dbReference>
<dbReference type="PRINTS" id="PR00258">
    <property type="entry name" value="SPERACTRCPTR"/>
</dbReference>
<dbReference type="InterPro" id="IPR001254">
    <property type="entry name" value="Trypsin_dom"/>
</dbReference>
<dbReference type="InterPro" id="IPR001314">
    <property type="entry name" value="Peptidase_S1A"/>
</dbReference>
<keyword evidence="6 14" id="KW-0732">Signal</keyword>
<proteinExistence type="predicted"/>
<dbReference type="Gene3D" id="2.40.10.10">
    <property type="entry name" value="Trypsin-like serine proteases"/>
    <property type="match status" value="1"/>
</dbReference>
<feature type="domain" description="Peptidase S1" evidence="16">
    <location>
        <begin position="586"/>
        <end position="828"/>
    </location>
</feature>
<evidence type="ECO:0000256" key="14">
    <source>
        <dbReference type="SAM" id="SignalP"/>
    </source>
</evidence>
<dbReference type="InterPro" id="IPR013806">
    <property type="entry name" value="Kringle-like"/>
</dbReference>
<feature type="signal peptide" evidence="14">
    <location>
        <begin position="1"/>
        <end position="28"/>
    </location>
</feature>
<dbReference type="SMART" id="SM00202">
    <property type="entry name" value="SR"/>
    <property type="match status" value="4"/>
</dbReference>
<dbReference type="PRINTS" id="PR00722">
    <property type="entry name" value="CHYMOTRYPSIN"/>
</dbReference>
<feature type="disulfide bond" evidence="12">
    <location>
        <begin position="480"/>
        <end position="544"/>
    </location>
</feature>
<comment type="function">
    <text evidence="1">Plays a role in neuronal plasticity and the proteolytic action may subserve structural reorganizations associated with learning and memory operations.</text>
</comment>
<dbReference type="InterPro" id="IPR043504">
    <property type="entry name" value="Peptidase_S1_PA_chymotrypsin"/>
</dbReference>
<dbReference type="Gene3D" id="2.40.20.10">
    <property type="entry name" value="Plasminogen Kringle 4"/>
    <property type="match status" value="1"/>
</dbReference>
<dbReference type="OrthoDB" id="10002959at2759"/>
<evidence type="ECO:0000256" key="3">
    <source>
        <dbReference type="ARBA" id="ARBA00017669"/>
    </source>
</evidence>
<feature type="disulfide bond" evidence="12">
    <location>
        <begin position="271"/>
        <end position="332"/>
    </location>
</feature>
<dbReference type="GO" id="GO:0005576">
    <property type="term" value="C:extracellular region"/>
    <property type="evidence" value="ECO:0007669"/>
    <property type="project" value="UniProtKB-SubCell"/>
</dbReference>
<dbReference type="Proteomes" id="UP000515159">
    <property type="component" value="Chromosome 4"/>
</dbReference>
<evidence type="ECO:0000256" key="12">
    <source>
        <dbReference type="PROSITE-ProRule" id="PRU00196"/>
    </source>
</evidence>
<feature type="domain" description="SRCR" evidence="17">
    <location>
        <begin position="455"/>
        <end position="555"/>
    </location>
</feature>
<feature type="disulfide bond" evidence="12">
    <location>
        <begin position="149"/>
        <end position="213"/>
    </location>
</feature>
<keyword evidence="5 11" id="KW-0420">Kringle</keyword>
<keyword evidence="13" id="KW-0720">Serine protease</keyword>
<dbReference type="FunFam" id="3.10.250.10:FF:000019">
    <property type="entry name" value="Neurotrypsin"/>
    <property type="match status" value="1"/>
</dbReference>
<evidence type="ECO:0000256" key="7">
    <source>
        <dbReference type="ARBA" id="ARBA00022737"/>
    </source>
</evidence>
<dbReference type="SUPFAM" id="SSF56487">
    <property type="entry name" value="SRCR-like"/>
    <property type="match status" value="4"/>
</dbReference>
<dbReference type="FunFam" id="2.40.10.10:FF:000053">
    <property type="entry name" value="Neurotrypsin"/>
    <property type="match status" value="1"/>
</dbReference>
<feature type="disulfide bond" evidence="12">
    <location>
        <begin position="365"/>
        <end position="429"/>
    </location>
</feature>
<dbReference type="PROSITE" id="PS50240">
    <property type="entry name" value="TRYPSIN_DOM"/>
    <property type="match status" value="1"/>
</dbReference>
<evidence type="ECO:0000256" key="9">
    <source>
        <dbReference type="ARBA" id="ARBA00023180"/>
    </source>
</evidence>
<dbReference type="SMART" id="SM00020">
    <property type="entry name" value="Tryp_SPc"/>
    <property type="match status" value="1"/>
</dbReference>
<gene>
    <name evidence="19" type="primary">LOC117358684</name>
</gene>
<feature type="domain" description="SRCR" evidence="17">
    <location>
        <begin position="124"/>
        <end position="224"/>
    </location>
</feature>
<organism evidence="18 19">
    <name type="scientific">Geotrypetes seraphini</name>
    <name type="common">Gaboon caecilian</name>
    <name type="synonym">Caecilia seraphini</name>
    <dbReference type="NCBI Taxonomy" id="260995"/>
    <lineage>
        <taxon>Eukaryota</taxon>
        <taxon>Metazoa</taxon>
        <taxon>Chordata</taxon>
        <taxon>Craniata</taxon>
        <taxon>Vertebrata</taxon>
        <taxon>Euteleostomi</taxon>
        <taxon>Amphibia</taxon>
        <taxon>Gymnophiona</taxon>
        <taxon>Geotrypetes</taxon>
    </lineage>
</organism>
<evidence type="ECO:0000256" key="10">
    <source>
        <dbReference type="ARBA" id="ARBA00030576"/>
    </source>
</evidence>
<feature type="disulfide bond" evidence="12">
    <location>
        <begin position="162"/>
        <end position="223"/>
    </location>
</feature>
<dbReference type="Pfam" id="PF00530">
    <property type="entry name" value="SRCR"/>
    <property type="match status" value="4"/>
</dbReference>
<feature type="disulfide bond" evidence="12">
    <location>
        <begin position="524"/>
        <end position="534"/>
    </location>
</feature>
<feature type="domain" description="SRCR" evidence="17">
    <location>
        <begin position="233"/>
        <end position="333"/>
    </location>
</feature>
<keyword evidence="7" id="KW-0677">Repeat</keyword>
<keyword evidence="9" id="KW-0325">Glycoprotein</keyword>
<feature type="domain" description="SRCR" evidence="17">
    <location>
        <begin position="340"/>
        <end position="440"/>
    </location>
</feature>
<feature type="disulfide bond" evidence="12">
    <location>
        <begin position="493"/>
        <end position="554"/>
    </location>
</feature>
<dbReference type="SUPFAM" id="SSF57440">
    <property type="entry name" value="Kringle-like"/>
    <property type="match status" value="1"/>
</dbReference>
<evidence type="ECO:0000256" key="11">
    <source>
        <dbReference type="PROSITE-ProRule" id="PRU00121"/>
    </source>
</evidence>
<evidence type="ECO:0000256" key="6">
    <source>
        <dbReference type="ARBA" id="ARBA00022729"/>
    </source>
</evidence>
<dbReference type="Pfam" id="PF00051">
    <property type="entry name" value="Kringle"/>
    <property type="match status" value="1"/>
</dbReference>
<name>A0A6P8QHI8_GEOSA</name>
<comment type="caution">
    <text evidence="11">Lacks conserved residue(s) required for the propagation of feature annotation.</text>
</comment>
<dbReference type="PROSITE" id="PS00134">
    <property type="entry name" value="TRYPSIN_HIS"/>
    <property type="match status" value="1"/>
</dbReference>
<sequence>MKPLKAQGFLCVFLSLSPWLTSTKGVLGFQPRQNHVQDTVSDGLCSDGVASLGYYNGSLSVTESGSECLNWSAFPDYIQQYPNRGLGDHNYCRTPDDGARPWCFYRHYSGAVGWALCDCSQGAVRLSGGCSQISGRVEIYYNGLWGAVCDDEWTDWDASVACRQLGLSEIGMAVKDTNSASQPVLIHLHSVTCRGDESMLLKCSYIQAMTRDCSHGNTAAVTCTPPEGLEAPLRLIGGKEPFEGRVEVFHDGNWGTICDDRWDDSDAEVVCRQLGLSGKPKAWVWAHYGQGSGPILLDEVGCSGNELSLDQCMKGNWGDHNCDHIEDAGVSCNPFTEGKVRLSGGRSPSEGRVEVYYSGELGYRCDDGWTDLSAQVACRQLGFSGPASVASKGEFDAGEGFILLDEVTCTGIEASLLDCPHSNWGQHDCSHAVRCGVHCSNNSNDITAMPSEPAIRLMDGESTKEGRVEVFLNGEWGSVCDDGWTDTNAVVVCRQLGYSGPAKARTMAYFGEGQGPIHLDNVECNGTENTLKECMKQDSGLHNCWHSEDAGVICDFMEEKSHGVRHTDAVSPVCGLRLLHHRKKRIIGGIKSIRGGWPWQASLRLKGFYKETRLLCGATLISSCWVLTAAHCFKRFGRDIHRYTLRVGDYHMGIEDEFEKELPVQKIVIHWKYQSNSNDRDIALVRLQGKDGQCLTFNRHVLPICLPDRGQKFSSKQTCFISGWGDTGKSYSRTLLQGAVSLLSKEACETQYGEKFTKRMLCSGNLSEDKQVDSCQGDSGGPLMCQRPSGHWVILGITSWGYGCGQKNFPGVYTKVSKFLPWIQKVTKQP</sequence>
<evidence type="ECO:0000256" key="13">
    <source>
        <dbReference type="RuleBase" id="RU363034"/>
    </source>
</evidence>
<dbReference type="PROSITE" id="PS00420">
    <property type="entry name" value="SRCR_1"/>
    <property type="match status" value="2"/>
</dbReference>
<reference evidence="19" key="1">
    <citation type="submission" date="2025-08" db="UniProtKB">
        <authorList>
            <consortium name="RefSeq"/>
        </authorList>
    </citation>
    <scope>IDENTIFICATION</scope>
</reference>
<dbReference type="AlphaFoldDB" id="A0A6P8QHI8"/>
<feature type="disulfide bond" evidence="12">
    <location>
        <begin position="193"/>
        <end position="203"/>
    </location>
</feature>
<dbReference type="SUPFAM" id="SSF50494">
    <property type="entry name" value="Trypsin-like serine proteases"/>
    <property type="match status" value="1"/>
</dbReference>
<dbReference type="InterPro" id="IPR009003">
    <property type="entry name" value="Peptidase_S1_PA"/>
</dbReference>
<evidence type="ECO:0000256" key="5">
    <source>
        <dbReference type="ARBA" id="ARBA00022572"/>
    </source>
</evidence>
<dbReference type="GO" id="GO:0016020">
    <property type="term" value="C:membrane"/>
    <property type="evidence" value="ECO:0007669"/>
    <property type="project" value="InterPro"/>
</dbReference>
<evidence type="ECO:0000256" key="2">
    <source>
        <dbReference type="ARBA" id="ARBA00004613"/>
    </source>
</evidence>
<dbReference type="FunFam" id="3.10.250.10:FF:000005">
    <property type="entry name" value="Neurotrypsin isoform A"/>
    <property type="match status" value="2"/>
</dbReference>
<dbReference type="GO" id="GO:0006508">
    <property type="term" value="P:proteolysis"/>
    <property type="evidence" value="ECO:0007669"/>
    <property type="project" value="UniProtKB-KW"/>
</dbReference>
<dbReference type="InterPro" id="IPR000001">
    <property type="entry name" value="Kringle"/>
</dbReference>
<keyword evidence="4" id="KW-0964">Secreted</keyword>
<feature type="disulfide bond" evidence="12">
    <location>
        <begin position="409"/>
        <end position="419"/>
    </location>
</feature>
<dbReference type="InterPro" id="IPR033116">
    <property type="entry name" value="TRYPSIN_SER"/>
</dbReference>
<dbReference type="Pfam" id="PF00089">
    <property type="entry name" value="Trypsin"/>
    <property type="match status" value="1"/>
</dbReference>
<dbReference type="SMART" id="SM00130">
    <property type="entry name" value="KR"/>
    <property type="match status" value="1"/>
</dbReference>
<comment type="subcellular location">
    <subcellularLocation>
        <location evidence="2">Secreted</location>
    </subcellularLocation>
</comment>
<feature type="chain" id="PRO_5028298048" description="Neurotrypsin" evidence="14">
    <location>
        <begin position="29"/>
        <end position="830"/>
    </location>
</feature>
<feature type="disulfide bond" evidence="12">
    <location>
        <begin position="302"/>
        <end position="312"/>
    </location>
</feature>
<keyword evidence="8 12" id="KW-1015">Disulfide bond</keyword>
<dbReference type="GeneID" id="117358684"/>
<feature type="disulfide bond" evidence="12">
    <location>
        <begin position="258"/>
        <end position="322"/>
    </location>
</feature>
<dbReference type="RefSeq" id="XP_033796084.1">
    <property type="nucleotide sequence ID" value="XM_033940193.1"/>
</dbReference>
<dbReference type="PRINTS" id="PR00018">
    <property type="entry name" value="KRINGLE"/>
</dbReference>
<dbReference type="FunFam" id="3.10.250.10:FF:000006">
    <property type="entry name" value="neurotrypsin isoform X2"/>
    <property type="match status" value="1"/>
</dbReference>
<dbReference type="PANTHER" id="PTHR19331:SF22">
    <property type="entry name" value="DELETED IN MALIGNANT BRAIN TUMORS 1 PROTEIN"/>
    <property type="match status" value="1"/>
</dbReference>
<accession>A0A6P8QHI8</accession>
<dbReference type="CDD" id="cd00190">
    <property type="entry name" value="Tryp_SPc"/>
    <property type="match status" value="1"/>
</dbReference>
<evidence type="ECO:0000256" key="4">
    <source>
        <dbReference type="ARBA" id="ARBA00022525"/>
    </source>
</evidence>
<dbReference type="PANTHER" id="PTHR19331">
    <property type="entry name" value="SCAVENGER RECEPTOR DOMAIN-CONTAINING"/>
    <property type="match status" value="1"/>
</dbReference>
<evidence type="ECO:0000256" key="8">
    <source>
        <dbReference type="ARBA" id="ARBA00023157"/>
    </source>
</evidence>
<dbReference type="PROSITE" id="PS50070">
    <property type="entry name" value="KRINGLE_2"/>
    <property type="match status" value="1"/>
</dbReference>
<evidence type="ECO:0000259" key="16">
    <source>
        <dbReference type="PROSITE" id="PS50240"/>
    </source>
</evidence>
<evidence type="ECO:0000313" key="19">
    <source>
        <dbReference type="RefSeq" id="XP_033796084.1"/>
    </source>
</evidence>
<evidence type="ECO:0000259" key="15">
    <source>
        <dbReference type="PROSITE" id="PS50070"/>
    </source>
</evidence>
<dbReference type="GO" id="GO:0004252">
    <property type="term" value="F:serine-type endopeptidase activity"/>
    <property type="evidence" value="ECO:0007669"/>
    <property type="project" value="InterPro"/>
</dbReference>
<dbReference type="InterPro" id="IPR018114">
    <property type="entry name" value="TRYPSIN_HIS"/>
</dbReference>
<keyword evidence="13" id="KW-0378">Hydrolase</keyword>
<feature type="domain" description="Kringle" evidence="15">
    <location>
        <begin position="55"/>
        <end position="122"/>
    </location>
</feature>
<dbReference type="InterPro" id="IPR038178">
    <property type="entry name" value="Kringle_sf"/>
</dbReference>
<dbReference type="InterPro" id="IPR036772">
    <property type="entry name" value="SRCR-like_dom_sf"/>
</dbReference>
<dbReference type="InParanoid" id="A0A6P8QHI8"/>
<dbReference type="Gene3D" id="3.10.250.10">
    <property type="entry name" value="SRCR-like domain"/>
    <property type="match status" value="4"/>
</dbReference>
<keyword evidence="13" id="KW-0645">Protease</keyword>
<evidence type="ECO:0000313" key="18">
    <source>
        <dbReference type="Proteomes" id="UP000515159"/>
    </source>
</evidence>
<evidence type="ECO:0000259" key="17">
    <source>
        <dbReference type="PROSITE" id="PS50287"/>
    </source>
</evidence>
<dbReference type="KEGG" id="gsh:117358684"/>
<evidence type="ECO:0000256" key="1">
    <source>
        <dbReference type="ARBA" id="ARBA00002744"/>
    </source>
</evidence>
<dbReference type="InterPro" id="IPR001190">
    <property type="entry name" value="SRCR"/>
</dbReference>
<keyword evidence="18" id="KW-1185">Reference proteome</keyword>
<protein>
    <recommendedName>
        <fullName evidence="3">Neurotrypsin</fullName>
    </recommendedName>
    <alternativeName>
        <fullName evidence="10">Serine protease 12</fullName>
    </alternativeName>
</protein>
<feature type="disulfide bond" evidence="12">
    <location>
        <begin position="378"/>
        <end position="439"/>
    </location>
</feature>